<gene>
    <name evidence="2" type="ORF">XaplCFBP3122_00275</name>
</gene>
<dbReference type="RefSeq" id="WP_104595831.1">
    <property type="nucleotide sequence ID" value="NZ_MIGV01000001.1"/>
</dbReference>
<dbReference type="GO" id="GO:0032259">
    <property type="term" value="P:methylation"/>
    <property type="evidence" value="ECO:0007669"/>
    <property type="project" value="UniProtKB-KW"/>
</dbReference>
<evidence type="ECO:0000313" key="3">
    <source>
        <dbReference type="Proteomes" id="UP000238270"/>
    </source>
</evidence>
<dbReference type="Pfam" id="PF05050">
    <property type="entry name" value="Methyltransf_21"/>
    <property type="match status" value="1"/>
</dbReference>
<evidence type="ECO:0000259" key="1">
    <source>
        <dbReference type="Pfam" id="PF05050"/>
    </source>
</evidence>
<keyword evidence="2" id="KW-0489">Methyltransferase</keyword>
<dbReference type="Gene3D" id="3.40.50.720">
    <property type="entry name" value="NAD(P)-binding Rossmann-like Domain"/>
    <property type="match status" value="1"/>
</dbReference>
<name>A0A2S6Z9U4_9XANT</name>
<organism evidence="2 3">
    <name type="scientific">Xanthomonas arboricola pv. populi</name>
    <dbReference type="NCBI Taxonomy" id="487823"/>
    <lineage>
        <taxon>Bacteria</taxon>
        <taxon>Pseudomonadati</taxon>
        <taxon>Pseudomonadota</taxon>
        <taxon>Gammaproteobacteria</taxon>
        <taxon>Lysobacterales</taxon>
        <taxon>Lysobacteraceae</taxon>
        <taxon>Xanthomonas</taxon>
    </lineage>
</organism>
<dbReference type="InterPro" id="IPR006342">
    <property type="entry name" value="FkbM_mtfrase"/>
</dbReference>
<dbReference type="Gene3D" id="1.20.1270.160">
    <property type="match status" value="1"/>
</dbReference>
<accession>A0A2S6Z9U4</accession>
<dbReference type="InterPro" id="IPR052514">
    <property type="entry name" value="SAM-dependent_MTase"/>
</dbReference>
<reference evidence="2 3" key="1">
    <citation type="submission" date="2016-08" db="EMBL/GenBank/DDBJ databases">
        <title>Evolution of the type three secretion system and type three effector repertoires in Xanthomonas.</title>
        <authorList>
            <person name="Merda D."/>
            <person name="Briand M."/>
            <person name="Bosis E."/>
            <person name="Rousseau C."/>
            <person name="Portier P."/>
            <person name="Jacques M.-A."/>
            <person name="Fischer-Le Saux M."/>
        </authorList>
    </citation>
    <scope>NUCLEOTIDE SEQUENCE [LARGE SCALE GENOMIC DNA]</scope>
    <source>
        <strain evidence="2 3">CFBP 3122</strain>
    </source>
</reference>
<dbReference type="GO" id="GO:0008168">
    <property type="term" value="F:methyltransferase activity"/>
    <property type="evidence" value="ECO:0007669"/>
    <property type="project" value="UniProtKB-KW"/>
</dbReference>
<dbReference type="AlphaFoldDB" id="A0A2S6Z9U4"/>
<dbReference type="NCBIfam" id="TIGR01444">
    <property type="entry name" value="fkbM_fam"/>
    <property type="match status" value="1"/>
</dbReference>
<sequence>MTLDEYQRMSINPDGDDRILRECLVACADSYAREPNFCVPKEARRVLEEKGKRVQVVLLGSKLFGSVFVREAASRVDIVGVVDDYKVDSGQTFHGIPFITSATLIQWARTRQIVCVNTCRFDYSRRYFKHLTLANSIPLLNYEQAIRWLGITACSDHRVDDWGSYIVRNLPRFDALATRLGDPYSRFTLFSVLLAHLSCNPEWLLHAAKPYSSLYFRSGLFVPGLKECFADCGASIAESSRAFLDSVDERFEKIWMIEPDQINGSTLREFIQTRSSPSGDDCKIELIACALGEADGELPFLHEGGHGGQLVPVPSGQAHCHNVSVRRLDDLLDRTPTLIKMDIEGAELGALRGASAHIATGRPTLAISAYHRSSDLLDLVDAIKNIRDDYRIGLRHHTEDRWDTCLYFY</sequence>
<protein>
    <submittedName>
        <fullName evidence="2">FkbM family methyltransferase</fullName>
    </submittedName>
</protein>
<dbReference type="PANTHER" id="PTHR34203:SF15">
    <property type="entry name" value="SLL1173 PROTEIN"/>
    <property type="match status" value="1"/>
</dbReference>
<evidence type="ECO:0000313" key="2">
    <source>
        <dbReference type="EMBL" id="PPT78680.1"/>
    </source>
</evidence>
<dbReference type="Proteomes" id="UP000238270">
    <property type="component" value="Unassembled WGS sequence"/>
</dbReference>
<dbReference type="InterPro" id="IPR029063">
    <property type="entry name" value="SAM-dependent_MTases_sf"/>
</dbReference>
<dbReference type="EMBL" id="MIGV01000001">
    <property type="protein sequence ID" value="PPT78680.1"/>
    <property type="molecule type" value="Genomic_DNA"/>
</dbReference>
<keyword evidence="2" id="KW-0808">Transferase</keyword>
<comment type="caution">
    <text evidence="2">The sequence shown here is derived from an EMBL/GenBank/DDBJ whole genome shotgun (WGS) entry which is preliminary data.</text>
</comment>
<dbReference type="Gene3D" id="3.40.50.150">
    <property type="entry name" value="Vaccinia Virus protein VP39"/>
    <property type="match status" value="1"/>
</dbReference>
<proteinExistence type="predicted"/>
<dbReference type="SUPFAM" id="SSF53335">
    <property type="entry name" value="S-adenosyl-L-methionine-dependent methyltransferases"/>
    <property type="match status" value="1"/>
</dbReference>
<feature type="domain" description="Methyltransferase FkbM" evidence="1">
    <location>
        <begin position="231"/>
        <end position="373"/>
    </location>
</feature>
<dbReference type="PANTHER" id="PTHR34203">
    <property type="entry name" value="METHYLTRANSFERASE, FKBM FAMILY PROTEIN"/>
    <property type="match status" value="1"/>
</dbReference>